<dbReference type="Gene3D" id="3.30.700.10">
    <property type="entry name" value="Glycoprotein, Type 4 Pilin"/>
    <property type="match status" value="1"/>
</dbReference>
<dbReference type="EMBL" id="JBBMQS010000003">
    <property type="protein sequence ID" value="MEM5497036.1"/>
    <property type="molecule type" value="Genomic_DNA"/>
</dbReference>
<name>A0ABU9ST20_9ALTE</name>
<dbReference type="SUPFAM" id="SSF54523">
    <property type="entry name" value="Pili subunits"/>
    <property type="match status" value="1"/>
</dbReference>
<evidence type="ECO:0000313" key="3">
    <source>
        <dbReference type="Proteomes" id="UP001461163"/>
    </source>
</evidence>
<proteinExistence type="predicted"/>
<evidence type="ECO:0000256" key="1">
    <source>
        <dbReference type="SAM" id="Phobius"/>
    </source>
</evidence>
<reference evidence="2 3" key="1">
    <citation type="submission" date="2024-03" db="EMBL/GenBank/DDBJ databases">
        <title>Community enrichment and isolation of bacterial strains for fucoidan degradation.</title>
        <authorList>
            <person name="Sichert A."/>
        </authorList>
    </citation>
    <scope>NUCLEOTIDE SEQUENCE [LARGE SCALE GENOMIC DNA]</scope>
    <source>
        <strain evidence="2 3">AS12</strain>
    </source>
</reference>
<protein>
    <submittedName>
        <fullName evidence="2">Type IV pilin protein</fullName>
    </submittedName>
</protein>
<dbReference type="PANTHER" id="PTHR30093:SF47">
    <property type="entry name" value="TYPE IV PILUS NON-CORE MINOR PILIN PILE"/>
    <property type="match status" value="1"/>
</dbReference>
<dbReference type="Proteomes" id="UP001461163">
    <property type="component" value="Unassembled WGS sequence"/>
</dbReference>
<dbReference type="InterPro" id="IPR031982">
    <property type="entry name" value="PilE-like"/>
</dbReference>
<keyword evidence="1" id="KW-1133">Transmembrane helix</keyword>
<keyword evidence="3" id="KW-1185">Reference proteome</keyword>
<dbReference type="Pfam" id="PF07963">
    <property type="entry name" value="N_methyl"/>
    <property type="match status" value="1"/>
</dbReference>
<accession>A0ABU9ST20</accession>
<dbReference type="NCBIfam" id="TIGR02532">
    <property type="entry name" value="IV_pilin_GFxxxE"/>
    <property type="match status" value="1"/>
</dbReference>
<dbReference type="PANTHER" id="PTHR30093">
    <property type="entry name" value="GENERAL SECRETION PATHWAY PROTEIN G"/>
    <property type="match status" value="1"/>
</dbReference>
<dbReference type="RefSeq" id="WP_342881233.1">
    <property type="nucleotide sequence ID" value="NZ_JBBMQS010000003.1"/>
</dbReference>
<feature type="transmembrane region" description="Helical" evidence="1">
    <location>
        <begin position="12"/>
        <end position="36"/>
    </location>
</feature>
<keyword evidence="1" id="KW-0472">Membrane</keyword>
<evidence type="ECO:0000313" key="2">
    <source>
        <dbReference type="EMBL" id="MEM5497036.1"/>
    </source>
</evidence>
<keyword evidence="1" id="KW-0812">Transmembrane</keyword>
<dbReference type="InterPro" id="IPR012902">
    <property type="entry name" value="N_methyl_site"/>
</dbReference>
<sequence>MYQHLAHNRYIGFSLIELMIVVAIIGILAMVALPSYQNHIVQTRRVDAQNALFKWHLQQERYRISHTTYADEVALPVPINDLYEFSVSNISATRFTLQAQALSTQLADTGCTTLIINQSMAQTPANCWPQ</sequence>
<gene>
    <name evidence="2" type="ORF">WNY77_06475</name>
</gene>
<dbReference type="InterPro" id="IPR045584">
    <property type="entry name" value="Pilin-like"/>
</dbReference>
<dbReference type="Pfam" id="PF16732">
    <property type="entry name" value="ComP_DUS"/>
    <property type="match status" value="1"/>
</dbReference>
<comment type="caution">
    <text evidence="2">The sequence shown here is derived from an EMBL/GenBank/DDBJ whole genome shotgun (WGS) entry which is preliminary data.</text>
</comment>
<organism evidence="2 3">
    <name type="scientific">Paraglaciecola mesophila</name>
    <dbReference type="NCBI Taxonomy" id="197222"/>
    <lineage>
        <taxon>Bacteria</taxon>
        <taxon>Pseudomonadati</taxon>
        <taxon>Pseudomonadota</taxon>
        <taxon>Gammaproteobacteria</taxon>
        <taxon>Alteromonadales</taxon>
        <taxon>Alteromonadaceae</taxon>
        <taxon>Paraglaciecola</taxon>
    </lineage>
</organism>